<dbReference type="RefSeq" id="WP_139515019.1">
    <property type="nucleotide sequence ID" value="NZ_CP040896.1"/>
</dbReference>
<evidence type="ECO:0000259" key="1">
    <source>
        <dbReference type="Pfam" id="PF18962"/>
    </source>
</evidence>
<proteinExistence type="predicted"/>
<accession>A0A5B7ZYD9</accession>
<evidence type="ECO:0000313" key="2">
    <source>
        <dbReference type="EMBL" id="QDA59839.1"/>
    </source>
</evidence>
<dbReference type="Proteomes" id="UP000305398">
    <property type="component" value="Chromosome"/>
</dbReference>
<dbReference type="GO" id="GO:1902929">
    <property type="term" value="C:plasma membrane of growing cell tip"/>
    <property type="evidence" value="ECO:0007669"/>
    <property type="project" value="TreeGrafter"/>
</dbReference>
<protein>
    <submittedName>
        <fullName evidence="2">T9SS type A sorting domain-containing protein</fullName>
    </submittedName>
</protein>
<dbReference type="PANTHER" id="PTHR31778">
    <property type="entry name" value="BUD SITE SELECTION PROTEIN RAX2"/>
    <property type="match status" value="1"/>
</dbReference>
<dbReference type="EMBL" id="CP040896">
    <property type="protein sequence ID" value="QDA59839.1"/>
    <property type="molecule type" value="Genomic_DNA"/>
</dbReference>
<dbReference type="Gene3D" id="2.80.10.50">
    <property type="match status" value="6"/>
</dbReference>
<reference evidence="2 3" key="1">
    <citation type="submission" date="2019-06" db="EMBL/GenBank/DDBJ databases">
        <authorList>
            <person name="Srinivasan S."/>
        </authorList>
    </citation>
    <scope>NUCLEOTIDE SEQUENCE [LARGE SCALE GENOMIC DNA]</scope>
    <source>
        <strain evidence="2 3">17J68-5</strain>
    </source>
</reference>
<evidence type="ECO:0000313" key="3">
    <source>
        <dbReference type="Proteomes" id="UP000305398"/>
    </source>
</evidence>
<organism evidence="2 3">
    <name type="scientific">Hymenobacter jejuensis</name>
    <dbReference type="NCBI Taxonomy" id="2502781"/>
    <lineage>
        <taxon>Bacteria</taxon>
        <taxon>Pseudomonadati</taxon>
        <taxon>Bacteroidota</taxon>
        <taxon>Cytophagia</taxon>
        <taxon>Cytophagales</taxon>
        <taxon>Hymenobacteraceae</taxon>
        <taxon>Hymenobacter</taxon>
    </lineage>
</organism>
<sequence>MYRIKQLLLSLVLVTWLLPFSGKAQLLDPNFKTTELYKPGVVKSVAVYPDGSAVVLGTFTHANGEPHADVVRYRPDGTPDPDFRVVLQGKTSSRLWGVRPLPGGKALLLGYSSLAIAGKVANNLIVLNADGTPDNVFTISTFSFGYGSEGIVATAQPDGRLLVAGKGYGYTGTGSEPGIVRYNADGSRDNTFVPAAGLTVEGVRSMVVQPDGKILVGGTFTTFNGASVGGLLRLNADGTRDLSFATGAVLNVQEIKLLSDGKMMVGGAITNQVGTVRGSLLRLLPSGTVDPTFVPSGSAPLIRNPSDNGSMAVLPDGKLVVVSTSSDVTPTSSVACYLPNGTEDAAWAPTQLTDGVVAALQVLPNGVVLAGGNFSSFATRSTSLVALSATGAPASGFALALQQLGIVTNLVLQPDGRILISGDFSEINGVLVHKIARLLPNGEVDNSFRGPSDLNGEVRTLLLQADGQIVVGGTFTRIDGQKRLAVARLKASGELDPLFAVGFYDSSGSSSVSALAQQPDGKLLIAGAFLYVNGGTNFYTSVIRINPANGSLDPSFKTTAPQGNIYKLYIQSDGKVLAAGSFFRNVNGMAVGQPVVRLLTNGTEDPNFYSAAWGNSGVAYTMAELPDGRLMVGGSIPDLKGKLVSGLARLQPNGTLDQTFANEFPQVAVVRSIAVQPNGRLLVAGLLGDGYINNWPYLLRVQENGPRDATFEPADGPNNETNCVALQPDGKILIGGSFTDVGGHRVLGLARLVAAEVLHTSATQARIRTEVYPNPAHSVLHVQLDAKAKPQRIHLLGITGKTATAMPVTTSAFTMPIHNLPAGVYLLRVEYASGVVVQRVVIE</sequence>
<dbReference type="Pfam" id="PF18962">
    <property type="entry name" value="Por_Secre_tail"/>
    <property type="match status" value="1"/>
</dbReference>
<gene>
    <name evidence="2" type="ORF">FHG12_06830</name>
</gene>
<dbReference type="NCBIfam" id="TIGR02608">
    <property type="entry name" value="delta_60_rpt"/>
    <property type="match status" value="12"/>
</dbReference>
<dbReference type="InterPro" id="IPR013431">
    <property type="entry name" value="Delta_60_rpt"/>
</dbReference>
<feature type="domain" description="Secretion system C-terminal sorting" evidence="1">
    <location>
        <begin position="771"/>
        <end position="842"/>
    </location>
</feature>
<dbReference type="OrthoDB" id="9805017at2"/>
<dbReference type="NCBIfam" id="TIGR04183">
    <property type="entry name" value="Por_Secre_tail"/>
    <property type="match status" value="1"/>
</dbReference>
<dbReference type="InterPro" id="IPR011047">
    <property type="entry name" value="Quinoprotein_ADH-like_sf"/>
</dbReference>
<dbReference type="Pfam" id="PF17164">
    <property type="entry name" value="DUF5122"/>
    <property type="match status" value="11"/>
</dbReference>
<dbReference type="InterPro" id="IPR026444">
    <property type="entry name" value="Secre_tail"/>
</dbReference>
<dbReference type="KEGG" id="hyj:FHG12_06830"/>
<dbReference type="SUPFAM" id="SSF101898">
    <property type="entry name" value="NHL repeat"/>
    <property type="match status" value="1"/>
</dbReference>
<dbReference type="SUPFAM" id="SSF50998">
    <property type="entry name" value="Quinoprotein alcohol dehydrogenase-like"/>
    <property type="match status" value="1"/>
</dbReference>
<keyword evidence="3" id="KW-1185">Reference proteome</keyword>
<dbReference type="AlphaFoldDB" id="A0A5B7ZYD9"/>
<dbReference type="PANTHER" id="PTHR31778:SF2">
    <property type="entry name" value="BUD SITE SELECTION PROTEIN RAX2"/>
    <property type="match status" value="1"/>
</dbReference>
<name>A0A5B7ZYD9_9BACT</name>